<dbReference type="InParanoid" id="A0A0C3CS38"/>
<dbReference type="EMBL" id="KN822259">
    <property type="protein sequence ID" value="KIM51410.1"/>
    <property type="molecule type" value="Genomic_DNA"/>
</dbReference>
<proteinExistence type="predicted"/>
<dbReference type="OrthoDB" id="3262464at2759"/>
<protein>
    <submittedName>
        <fullName evidence="1">Uncharacterized protein</fullName>
    </submittedName>
</protein>
<accession>A0A0C3CS38</accession>
<dbReference type="AlphaFoldDB" id="A0A0C3CS38"/>
<dbReference type="Proteomes" id="UP000053989">
    <property type="component" value="Unassembled WGS sequence"/>
</dbReference>
<name>A0A0C3CS38_9AGAM</name>
<reference evidence="2" key="2">
    <citation type="submission" date="2015-01" db="EMBL/GenBank/DDBJ databases">
        <title>Evolutionary Origins and Diversification of the Mycorrhizal Mutualists.</title>
        <authorList>
            <consortium name="DOE Joint Genome Institute"/>
            <consortium name="Mycorrhizal Genomics Consortium"/>
            <person name="Kohler A."/>
            <person name="Kuo A."/>
            <person name="Nagy L.G."/>
            <person name="Floudas D."/>
            <person name="Copeland A."/>
            <person name="Barry K.W."/>
            <person name="Cichocki N."/>
            <person name="Veneault-Fourrey C."/>
            <person name="LaButti K."/>
            <person name="Lindquist E.A."/>
            <person name="Lipzen A."/>
            <person name="Lundell T."/>
            <person name="Morin E."/>
            <person name="Murat C."/>
            <person name="Riley R."/>
            <person name="Ohm R."/>
            <person name="Sun H."/>
            <person name="Tunlid A."/>
            <person name="Henrissat B."/>
            <person name="Grigoriev I.V."/>
            <person name="Hibbett D.S."/>
            <person name="Martin F."/>
        </authorList>
    </citation>
    <scope>NUCLEOTIDE SEQUENCE [LARGE SCALE GENOMIC DNA]</scope>
    <source>
        <strain evidence="2">Foug A</strain>
    </source>
</reference>
<evidence type="ECO:0000313" key="2">
    <source>
        <dbReference type="Proteomes" id="UP000053989"/>
    </source>
</evidence>
<gene>
    <name evidence="1" type="ORF">SCLCIDRAFT_143320</name>
</gene>
<organism evidence="1 2">
    <name type="scientific">Scleroderma citrinum Foug A</name>
    <dbReference type="NCBI Taxonomy" id="1036808"/>
    <lineage>
        <taxon>Eukaryota</taxon>
        <taxon>Fungi</taxon>
        <taxon>Dikarya</taxon>
        <taxon>Basidiomycota</taxon>
        <taxon>Agaricomycotina</taxon>
        <taxon>Agaricomycetes</taxon>
        <taxon>Agaricomycetidae</taxon>
        <taxon>Boletales</taxon>
        <taxon>Sclerodermatineae</taxon>
        <taxon>Sclerodermataceae</taxon>
        <taxon>Scleroderma</taxon>
    </lineage>
</organism>
<keyword evidence="2" id="KW-1185">Reference proteome</keyword>
<evidence type="ECO:0000313" key="1">
    <source>
        <dbReference type="EMBL" id="KIM51410.1"/>
    </source>
</evidence>
<dbReference type="HOGENOM" id="CLU_1750766_0_0_1"/>
<reference evidence="1 2" key="1">
    <citation type="submission" date="2014-04" db="EMBL/GenBank/DDBJ databases">
        <authorList>
            <consortium name="DOE Joint Genome Institute"/>
            <person name="Kuo A."/>
            <person name="Kohler A."/>
            <person name="Nagy L.G."/>
            <person name="Floudas D."/>
            <person name="Copeland A."/>
            <person name="Barry K.W."/>
            <person name="Cichocki N."/>
            <person name="Veneault-Fourrey C."/>
            <person name="LaButti K."/>
            <person name="Lindquist E.A."/>
            <person name="Lipzen A."/>
            <person name="Lundell T."/>
            <person name="Morin E."/>
            <person name="Murat C."/>
            <person name="Sun H."/>
            <person name="Tunlid A."/>
            <person name="Henrissat B."/>
            <person name="Grigoriev I.V."/>
            <person name="Hibbett D.S."/>
            <person name="Martin F."/>
            <person name="Nordberg H.P."/>
            <person name="Cantor M.N."/>
            <person name="Hua S.X."/>
        </authorList>
    </citation>
    <scope>NUCLEOTIDE SEQUENCE [LARGE SCALE GENOMIC DNA]</scope>
    <source>
        <strain evidence="1 2">Foug A</strain>
    </source>
</reference>
<sequence length="149" mass="17293">MDNAENNRMCIEKLSELLAEQEFEIVFNPDQHQVICHPHLINLCTKHACKGFTDVNASEIECNITTDTVKQHSNTEKYMLVDEHISKVDYIHAIHSKPLNKARSLVHAIRASGLWCNTFQERIKVGNEQGWYKYPLEILNLDVNYLPRM</sequence>